<dbReference type="PANTHER" id="PTHR24421">
    <property type="entry name" value="NITRATE/NITRITE SENSOR PROTEIN NARX-RELATED"/>
    <property type="match status" value="1"/>
</dbReference>
<dbReference type="OrthoDB" id="9792869at2"/>
<keyword evidence="2" id="KW-0418">Kinase</keyword>
<gene>
    <name evidence="9" type="ORF">FXN63_16195</name>
</gene>
<evidence type="ECO:0000313" key="10">
    <source>
        <dbReference type="Proteomes" id="UP000325161"/>
    </source>
</evidence>
<organism evidence="9 10">
    <name type="scientific">Pigmentiphaga aceris</name>
    <dbReference type="NCBI Taxonomy" id="1940612"/>
    <lineage>
        <taxon>Bacteria</taxon>
        <taxon>Pseudomonadati</taxon>
        <taxon>Pseudomonadota</taxon>
        <taxon>Betaproteobacteria</taxon>
        <taxon>Burkholderiales</taxon>
        <taxon>Alcaligenaceae</taxon>
        <taxon>Pigmentiphaga</taxon>
    </lineage>
</organism>
<dbReference type="GO" id="GO:0016020">
    <property type="term" value="C:membrane"/>
    <property type="evidence" value="ECO:0007669"/>
    <property type="project" value="InterPro"/>
</dbReference>
<dbReference type="Pfam" id="PF07730">
    <property type="entry name" value="HisKA_3"/>
    <property type="match status" value="1"/>
</dbReference>
<dbReference type="PROSITE" id="PS50109">
    <property type="entry name" value="HIS_KIN"/>
    <property type="match status" value="1"/>
</dbReference>
<dbReference type="GO" id="GO:0000155">
    <property type="term" value="F:phosphorelay sensor kinase activity"/>
    <property type="evidence" value="ECO:0007669"/>
    <property type="project" value="InterPro"/>
</dbReference>
<dbReference type="SMART" id="SM00387">
    <property type="entry name" value="HATPase_c"/>
    <property type="match status" value="1"/>
</dbReference>
<dbReference type="Gene3D" id="3.30.565.10">
    <property type="entry name" value="Histidine kinase-like ATPase, C-terminal domain"/>
    <property type="match status" value="1"/>
</dbReference>
<dbReference type="InterPro" id="IPR050482">
    <property type="entry name" value="Sensor_HK_TwoCompSys"/>
</dbReference>
<dbReference type="EMBL" id="CP043046">
    <property type="protein sequence ID" value="QEI07209.1"/>
    <property type="molecule type" value="Genomic_DNA"/>
</dbReference>
<proteinExistence type="predicted"/>
<dbReference type="SUPFAM" id="SSF52172">
    <property type="entry name" value="CheY-like"/>
    <property type="match status" value="1"/>
</dbReference>
<name>A0A5C0AXM6_9BURK</name>
<dbReference type="KEGG" id="pacr:FXN63_16195"/>
<evidence type="ECO:0000256" key="5">
    <source>
        <dbReference type="SAM" id="Coils"/>
    </source>
</evidence>
<dbReference type="InterPro" id="IPR011006">
    <property type="entry name" value="CheY-like_superfamily"/>
</dbReference>
<feature type="modified residue" description="4-aspartylphosphate" evidence="4">
    <location>
        <position position="88"/>
    </location>
</feature>
<evidence type="ECO:0000256" key="1">
    <source>
        <dbReference type="ARBA" id="ARBA00022679"/>
    </source>
</evidence>
<dbReference type="InterPro" id="IPR003594">
    <property type="entry name" value="HATPase_dom"/>
</dbReference>
<dbReference type="Proteomes" id="UP000325161">
    <property type="component" value="Chromosome"/>
</dbReference>
<dbReference type="InterPro" id="IPR001789">
    <property type="entry name" value="Sig_transdc_resp-reg_receiver"/>
</dbReference>
<dbReference type="Gene3D" id="1.20.5.1930">
    <property type="match status" value="1"/>
</dbReference>
<keyword evidence="10" id="KW-1185">Reference proteome</keyword>
<dbReference type="SUPFAM" id="SSF55874">
    <property type="entry name" value="ATPase domain of HSP90 chaperone/DNA topoisomerase II/histidine kinase"/>
    <property type="match status" value="1"/>
</dbReference>
<keyword evidence="1" id="KW-0808">Transferase</keyword>
<reference evidence="9 10" key="1">
    <citation type="submission" date="2019-08" db="EMBL/GenBank/DDBJ databases">
        <title>Amphibian skin-associated Pigmentiphaga: genome sequence and occurrence across geography and hosts.</title>
        <authorList>
            <person name="Bletz M.C."/>
            <person name="Bunk B."/>
            <person name="Sproeer C."/>
            <person name="Biwer P."/>
            <person name="Reiter S."/>
            <person name="Rabemananjara F.C.E."/>
            <person name="Schulz S."/>
            <person name="Overmann J."/>
            <person name="Vences M."/>
        </authorList>
    </citation>
    <scope>NUCLEOTIDE SEQUENCE [LARGE SCALE GENOMIC DNA]</scope>
    <source>
        <strain evidence="9 10">Mada1488</strain>
    </source>
</reference>
<evidence type="ECO:0000259" key="7">
    <source>
        <dbReference type="PROSITE" id="PS50109"/>
    </source>
</evidence>
<sequence>MQDADAIPPFAARSHTPNPVPAAATPDAPAADARPLAVLFIEDSVSDFALMQATLRRAGISFQPRRVETEQEMRDALGAQSWDAIISDYSLPTFNAEAALELAQHHNADVPFLIVSGEIGEGAAVEAMLAGADDYIMKNNLRRLPPALKRSLRAAQTRRQRLHAEEQLRELSRHADRLREQERAELAREIHDDLGALVTRIRAELTMARRNSQETDTAQRLDVAEQLVASLGVAISRIARSMRPPVLDFGIVAAIEWQARDFAQRTGIPVNLNTNQDDLSLDLEQSTSLFRIFQEALTNIYKHADANRIDVELFADEHSLTLEVTDNGRGMSSDALRKQTSFGLRGMMERIRSLGGWMDIGAVQPTGRGDDATATGTTLMISIPLGAGAFPAPGNAADPSTLSESNS</sequence>
<dbReference type="InterPro" id="IPR005467">
    <property type="entry name" value="His_kinase_dom"/>
</dbReference>
<evidence type="ECO:0000256" key="3">
    <source>
        <dbReference type="ARBA" id="ARBA00023012"/>
    </source>
</evidence>
<dbReference type="InterPro" id="IPR036890">
    <property type="entry name" value="HATPase_C_sf"/>
</dbReference>
<dbReference type="CDD" id="cd00156">
    <property type="entry name" value="REC"/>
    <property type="match status" value="1"/>
</dbReference>
<evidence type="ECO:0000259" key="8">
    <source>
        <dbReference type="PROSITE" id="PS50110"/>
    </source>
</evidence>
<dbReference type="Pfam" id="PF00072">
    <property type="entry name" value="Response_reg"/>
    <property type="match status" value="1"/>
</dbReference>
<evidence type="ECO:0000256" key="6">
    <source>
        <dbReference type="SAM" id="MobiDB-lite"/>
    </source>
</evidence>
<dbReference type="PANTHER" id="PTHR24421:SF59">
    <property type="entry name" value="OXYGEN SENSOR HISTIDINE KINASE NREB"/>
    <property type="match status" value="1"/>
</dbReference>
<feature type="domain" description="Histidine kinase" evidence="7">
    <location>
        <begin position="185"/>
        <end position="387"/>
    </location>
</feature>
<dbReference type="PROSITE" id="PS50110">
    <property type="entry name" value="RESPONSE_REGULATORY"/>
    <property type="match status" value="1"/>
</dbReference>
<keyword evidence="3" id="KW-0902">Two-component regulatory system</keyword>
<dbReference type="SMART" id="SM00448">
    <property type="entry name" value="REC"/>
    <property type="match status" value="1"/>
</dbReference>
<dbReference type="CDD" id="cd16917">
    <property type="entry name" value="HATPase_UhpB-NarQ-NarX-like"/>
    <property type="match status" value="1"/>
</dbReference>
<evidence type="ECO:0000256" key="2">
    <source>
        <dbReference type="ARBA" id="ARBA00022777"/>
    </source>
</evidence>
<dbReference type="InterPro" id="IPR011712">
    <property type="entry name" value="Sig_transdc_His_kin_sub3_dim/P"/>
</dbReference>
<accession>A0A5C0AXM6</accession>
<dbReference type="Pfam" id="PF02518">
    <property type="entry name" value="HATPase_c"/>
    <property type="match status" value="1"/>
</dbReference>
<keyword evidence="4" id="KW-0597">Phosphoprotein</keyword>
<feature type="domain" description="Response regulatory" evidence="8">
    <location>
        <begin position="37"/>
        <end position="153"/>
    </location>
</feature>
<keyword evidence="5" id="KW-0175">Coiled coil</keyword>
<dbReference type="GO" id="GO:0046983">
    <property type="term" value="F:protein dimerization activity"/>
    <property type="evidence" value="ECO:0007669"/>
    <property type="project" value="InterPro"/>
</dbReference>
<dbReference type="Gene3D" id="3.40.50.2300">
    <property type="match status" value="1"/>
</dbReference>
<feature type="region of interest" description="Disordered" evidence="6">
    <location>
        <begin position="1"/>
        <end position="28"/>
    </location>
</feature>
<dbReference type="AlphaFoldDB" id="A0A5C0AXM6"/>
<feature type="coiled-coil region" evidence="5">
    <location>
        <begin position="154"/>
        <end position="184"/>
    </location>
</feature>
<dbReference type="RefSeq" id="WP_148816256.1">
    <property type="nucleotide sequence ID" value="NZ_CP043046.1"/>
</dbReference>
<protein>
    <submittedName>
        <fullName evidence="9">Response regulator</fullName>
    </submittedName>
</protein>
<evidence type="ECO:0000313" key="9">
    <source>
        <dbReference type="EMBL" id="QEI07209.1"/>
    </source>
</evidence>
<evidence type="ECO:0000256" key="4">
    <source>
        <dbReference type="PROSITE-ProRule" id="PRU00169"/>
    </source>
</evidence>